<reference evidence="1 2" key="1">
    <citation type="journal article" date="2017" name="ISME J.">
        <title>Potential for microbial H2 and metal transformations associated with novel bacteria and archaea in deep terrestrial subsurface sediments.</title>
        <authorList>
            <person name="Hernsdorf A.W."/>
            <person name="Amano Y."/>
            <person name="Miyakawa K."/>
            <person name="Ise K."/>
            <person name="Suzuki Y."/>
            <person name="Anantharaman K."/>
            <person name="Probst A."/>
            <person name="Burstein D."/>
            <person name="Thomas B.C."/>
            <person name="Banfield J.F."/>
        </authorList>
    </citation>
    <scope>NUCLEOTIDE SEQUENCE [LARGE SCALE GENOMIC DNA]</scope>
    <source>
        <strain evidence="1">HGW-Wallbacteria-1</strain>
    </source>
</reference>
<evidence type="ECO:0000313" key="2">
    <source>
        <dbReference type="Proteomes" id="UP000233256"/>
    </source>
</evidence>
<gene>
    <name evidence="1" type="ORF">CVV64_04785</name>
</gene>
<accession>A0A2N1PRX9</accession>
<organism evidence="1 2">
    <name type="scientific">Candidatus Wallbacteria bacterium HGW-Wallbacteria-1</name>
    <dbReference type="NCBI Taxonomy" id="2013854"/>
    <lineage>
        <taxon>Bacteria</taxon>
        <taxon>Candidatus Walliibacteriota</taxon>
    </lineage>
</organism>
<evidence type="ECO:0000313" key="1">
    <source>
        <dbReference type="EMBL" id="PKK91089.1"/>
    </source>
</evidence>
<dbReference type="AlphaFoldDB" id="A0A2N1PRX9"/>
<sequence length="297" mass="28775">MKFINQPMAQRHFDATNLEDLLLFRKAFDLESLDVKGIQAELKVHLDKVTDRSQENLIHAQTDFTFDILPRYYAPEKAKGWIANLLFKVEGVGDYTLKVDGHKATIEKGDQGVHTCTVKTDVTTLAMQLALVRIEDVKEDDELTDSDLEMVAGGKGGGCGAEASGASACGSDYSGAGACGAAACGGAACGAAACGAAACGGDACGAAGCAGAACGGAACGGAACGGDACGAAGCGGAACAAAACGGAACGGDACAAAACGAAIGCGVCAGNACGVDIQGGADVGPCAVNVCPGLPGI</sequence>
<dbReference type="Proteomes" id="UP000233256">
    <property type="component" value="Unassembled WGS sequence"/>
</dbReference>
<protein>
    <submittedName>
        <fullName evidence="1">Uncharacterized protein</fullName>
    </submittedName>
</protein>
<proteinExistence type="predicted"/>
<name>A0A2N1PRX9_9BACT</name>
<dbReference type="EMBL" id="PGXC01000003">
    <property type="protein sequence ID" value="PKK91089.1"/>
    <property type="molecule type" value="Genomic_DNA"/>
</dbReference>
<comment type="caution">
    <text evidence="1">The sequence shown here is derived from an EMBL/GenBank/DDBJ whole genome shotgun (WGS) entry which is preliminary data.</text>
</comment>